<protein>
    <recommendedName>
        <fullName evidence="1">Copper amine oxidase N2-terminal domain-containing protein</fullName>
    </recommendedName>
</protein>
<dbReference type="OrthoDB" id="5421007at2759"/>
<dbReference type="GO" id="GO:0048038">
    <property type="term" value="F:quinone binding"/>
    <property type="evidence" value="ECO:0007669"/>
    <property type="project" value="InterPro"/>
</dbReference>
<keyword evidence="3" id="KW-1185">Reference proteome</keyword>
<dbReference type="Gene3D" id="3.10.450.40">
    <property type="match status" value="1"/>
</dbReference>
<dbReference type="SUPFAM" id="SSF54416">
    <property type="entry name" value="Amine oxidase N-terminal region"/>
    <property type="match status" value="1"/>
</dbReference>
<evidence type="ECO:0000313" key="3">
    <source>
        <dbReference type="Proteomes" id="UP001043456"/>
    </source>
</evidence>
<dbReference type="RefSeq" id="XP_043154433.1">
    <property type="nucleotide sequence ID" value="XM_043298498.1"/>
</dbReference>
<dbReference type="AlphaFoldDB" id="A0A9P3B327"/>
<gene>
    <name evidence="2" type="ORF">Asppvi_002516</name>
</gene>
<evidence type="ECO:0000313" key="2">
    <source>
        <dbReference type="EMBL" id="GIJ83686.1"/>
    </source>
</evidence>
<proteinExistence type="predicted"/>
<feature type="domain" description="Copper amine oxidase N2-terminal" evidence="1">
    <location>
        <begin position="6"/>
        <end position="70"/>
    </location>
</feature>
<dbReference type="GO" id="GO:0009308">
    <property type="term" value="P:amine metabolic process"/>
    <property type="evidence" value="ECO:0007669"/>
    <property type="project" value="InterPro"/>
</dbReference>
<organism evidence="2 3">
    <name type="scientific">Aspergillus pseudoviridinutans</name>
    <dbReference type="NCBI Taxonomy" id="1517512"/>
    <lineage>
        <taxon>Eukaryota</taxon>
        <taxon>Fungi</taxon>
        <taxon>Dikarya</taxon>
        <taxon>Ascomycota</taxon>
        <taxon>Pezizomycotina</taxon>
        <taxon>Eurotiomycetes</taxon>
        <taxon>Eurotiomycetidae</taxon>
        <taxon>Eurotiales</taxon>
        <taxon>Aspergillaceae</taxon>
        <taxon>Aspergillus</taxon>
        <taxon>Aspergillus subgen. Fumigati</taxon>
    </lineage>
</organism>
<dbReference type="InterPro" id="IPR015800">
    <property type="entry name" value="Cu_amine_oxidase_N2"/>
</dbReference>
<accession>A0A9P3B327</accession>
<dbReference type="EMBL" id="BHVY01000002">
    <property type="protein sequence ID" value="GIJ83686.1"/>
    <property type="molecule type" value="Genomic_DNA"/>
</dbReference>
<dbReference type="GeneID" id="67001128"/>
<dbReference type="Pfam" id="PF02727">
    <property type="entry name" value="Cu_amine_oxidN2"/>
    <property type="match status" value="1"/>
</dbReference>
<name>A0A9P3B327_9EURO</name>
<reference evidence="2 3" key="1">
    <citation type="submission" date="2018-10" db="EMBL/GenBank/DDBJ databases">
        <title>Pan-genome distribution and transcriptional activeness of fungal secondary metabolism genes in Aspergillus section Fumigati.</title>
        <authorList>
            <person name="Takahashi H."/>
            <person name="Umemura M."/>
            <person name="Ninomiya A."/>
            <person name="Kusuya Y."/>
            <person name="Urayama S."/>
            <person name="Shimizu M."/>
            <person name="Watanabe A."/>
            <person name="Kamei K."/>
            <person name="Yaguchi T."/>
            <person name="Hagiwara D."/>
        </authorList>
    </citation>
    <scope>NUCLEOTIDE SEQUENCE [LARGE SCALE GENOMIC DNA]</scope>
    <source>
        <strain evidence="2 3">IFM 55266</strain>
    </source>
</reference>
<sequence length="93" mass="10384">MAMMPHPLDPLSPAEISLAVRHLNNAYPSDKLVFRVVTFLEPPTAQMIPYLEAERSGKRDVTAPKRSAFVQSYKNTTADFREVSRLGLATKPV</sequence>
<dbReference type="InterPro" id="IPR016182">
    <property type="entry name" value="Cu_amine_oxidase_N-reg"/>
</dbReference>
<dbReference type="Proteomes" id="UP001043456">
    <property type="component" value="Unassembled WGS sequence"/>
</dbReference>
<comment type="caution">
    <text evidence="2">The sequence shown here is derived from an EMBL/GenBank/DDBJ whole genome shotgun (WGS) entry which is preliminary data.</text>
</comment>
<dbReference type="GO" id="GO:0008131">
    <property type="term" value="F:primary methylamine oxidase activity"/>
    <property type="evidence" value="ECO:0007669"/>
    <property type="project" value="InterPro"/>
</dbReference>
<dbReference type="GO" id="GO:0005507">
    <property type="term" value="F:copper ion binding"/>
    <property type="evidence" value="ECO:0007669"/>
    <property type="project" value="InterPro"/>
</dbReference>
<evidence type="ECO:0000259" key="1">
    <source>
        <dbReference type="Pfam" id="PF02727"/>
    </source>
</evidence>